<keyword evidence="5 10" id="KW-0964">Secreted</keyword>
<comment type="catalytic activity">
    <reaction evidence="1 10">
        <text>Eliminative cleavage of (1-&gt;4)-alpha-D-galacturonan to give oligosaccharides with 4-deoxy-alpha-D-galact-4-enuronosyl groups at their non-reducing ends.</text>
        <dbReference type="EC" id="4.2.2.2"/>
    </reaction>
</comment>
<evidence type="ECO:0000256" key="1">
    <source>
        <dbReference type="ARBA" id="ARBA00000695"/>
    </source>
</evidence>
<keyword evidence="8 10" id="KW-0456">Lyase</keyword>
<evidence type="ECO:0000256" key="10">
    <source>
        <dbReference type="RuleBase" id="RU367009"/>
    </source>
</evidence>
<sequence length="293" mass="29118">MKFSNIQLAVLAVALGVSAAPSNNHPNLVARDCEDDVFASASASAIFSQAVRVKSAATSSTIKKSKAKVTTTPGTADSEEATTTTKASKESATADSGFDSGDTTSVAASLGATKTASLTTRRGSSSRSSSGSLPTSSGTTVFSAAQTIAAGGSFDGGMAMFDRGVSCTGQAEGGDSDAVFNIEEGGFLSNVIIGGGAFGASDKVIQHNGAGTVSISDFTRHVIIDGVTATNGDMLVGINENFGDTAIITNSKLSGVSEICTKFNGISSGSEPAEIGNGADGTSCIYGADVVES</sequence>
<protein>
    <recommendedName>
        <fullName evidence="10">Pectate lyase</fullName>
        <ecNumber evidence="10">4.2.2.2</ecNumber>
    </recommendedName>
</protein>
<evidence type="ECO:0000256" key="9">
    <source>
        <dbReference type="ARBA" id="ARBA00025679"/>
    </source>
</evidence>
<comment type="function">
    <text evidence="9 10">Pectinolytic enzyme consist of four classes of enzymes: pectin lyase, polygalacturonase, pectin methylesterase and rhamnogalacturonase. Among pectinolytic enzymes, pectin lyase is the most important in depolymerization of pectin, since it cleaves internal glycosidic bonds of highly methylated pectins. Favors pectate, the anion, over pectin, the methyl ester.</text>
</comment>
<evidence type="ECO:0000256" key="4">
    <source>
        <dbReference type="ARBA" id="ARBA00006463"/>
    </source>
</evidence>
<evidence type="ECO:0000256" key="3">
    <source>
        <dbReference type="ARBA" id="ARBA00004613"/>
    </source>
</evidence>
<comment type="similarity">
    <text evidence="4 10">Belongs to the polysaccharide lyase 3 family.</text>
</comment>
<evidence type="ECO:0000256" key="7">
    <source>
        <dbReference type="ARBA" id="ARBA00022837"/>
    </source>
</evidence>
<feature type="compositionally biased region" description="Low complexity" evidence="11">
    <location>
        <begin position="117"/>
        <end position="138"/>
    </location>
</feature>
<dbReference type="Gene3D" id="2.160.20.10">
    <property type="entry name" value="Single-stranded right-handed beta-helix, Pectin lyase-like"/>
    <property type="match status" value="3"/>
</dbReference>
<evidence type="ECO:0000256" key="11">
    <source>
        <dbReference type="SAM" id="MobiDB-lite"/>
    </source>
</evidence>
<dbReference type="GO" id="GO:0045490">
    <property type="term" value="P:pectin catabolic process"/>
    <property type="evidence" value="ECO:0007669"/>
    <property type="project" value="TreeGrafter"/>
</dbReference>
<evidence type="ECO:0000313" key="12">
    <source>
        <dbReference type="EMBL" id="KAG9229793.1"/>
    </source>
</evidence>
<reference evidence="12" key="1">
    <citation type="journal article" date="2021" name="IMA Fungus">
        <title>Genomic characterization of three marine fungi, including Emericellopsis atlantica sp. nov. with signatures of a generalist lifestyle and marine biomass degradation.</title>
        <authorList>
            <person name="Hagestad O.C."/>
            <person name="Hou L."/>
            <person name="Andersen J.H."/>
            <person name="Hansen E.H."/>
            <person name="Altermark B."/>
            <person name="Li C."/>
            <person name="Kuhnert E."/>
            <person name="Cox R.J."/>
            <person name="Crous P.W."/>
            <person name="Spatafora J.W."/>
            <person name="Lail K."/>
            <person name="Amirebrahimi M."/>
            <person name="Lipzen A."/>
            <person name="Pangilinan J."/>
            <person name="Andreopoulos W."/>
            <person name="Hayes R.D."/>
            <person name="Ng V."/>
            <person name="Grigoriev I.V."/>
            <person name="Jackson S.A."/>
            <person name="Sutton T.D.S."/>
            <person name="Dobson A.D.W."/>
            <person name="Rama T."/>
        </authorList>
    </citation>
    <scope>NUCLEOTIDE SEQUENCE</scope>
    <source>
        <strain evidence="12">TRa018bII</strain>
    </source>
</reference>
<evidence type="ECO:0000256" key="2">
    <source>
        <dbReference type="ARBA" id="ARBA00001913"/>
    </source>
</evidence>
<feature type="region of interest" description="Disordered" evidence="11">
    <location>
        <begin position="62"/>
        <end position="101"/>
    </location>
</feature>
<feature type="region of interest" description="Disordered" evidence="11">
    <location>
        <begin position="116"/>
        <end position="138"/>
    </location>
</feature>
<organism evidence="12 13">
    <name type="scientific">Amylocarpus encephaloides</name>
    <dbReference type="NCBI Taxonomy" id="45428"/>
    <lineage>
        <taxon>Eukaryota</taxon>
        <taxon>Fungi</taxon>
        <taxon>Dikarya</taxon>
        <taxon>Ascomycota</taxon>
        <taxon>Pezizomycotina</taxon>
        <taxon>Leotiomycetes</taxon>
        <taxon>Helotiales</taxon>
        <taxon>Helotiales incertae sedis</taxon>
        <taxon>Amylocarpus</taxon>
    </lineage>
</organism>
<name>A0A9P7Y9F6_9HELO</name>
<dbReference type="AlphaFoldDB" id="A0A9P7Y9F6"/>
<proteinExistence type="inferred from homology"/>
<evidence type="ECO:0000256" key="8">
    <source>
        <dbReference type="ARBA" id="ARBA00023239"/>
    </source>
</evidence>
<keyword evidence="6 10" id="KW-0732">Signal</keyword>
<dbReference type="SUPFAM" id="SSF51126">
    <property type="entry name" value="Pectin lyase-like"/>
    <property type="match status" value="1"/>
</dbReference>
<dbReference type="InterPro" id="IPR012334">
    <property type="entry name" value="Pectin_lyas_fold"/>
</dbReference>
<keyword evidence="13" id="KW-1185">Reference proteome</keyword>
<feature type="chain" id="PRO_5040540109" description="Pectate lyase" evidence="10">
    <location>
        <begin position="20"/>
        <end position="293"/>
    </location>
</feature>
<dbReference type="GO" id="GO:0005576">
    <property type="term" value="C:extracellular region"/>
    <property type="evidence" value="ECO:0007669"/>
    <property type="project" value="UniProtKB-SubCell"/>
</dbReference>
<dbReference type="EC" id="4.2.2.2" evidence="10"/>
<comment type="cofactor">
    <cofactor evidence="2 10">
        <name>Ca(2+)</name>
        <dbReference type="ChEBI" id="CHEBI:29108"/>
    </cofactor>
</comment>
<dbReference type="Proteomes" id="UP000824998">
    <property type="component" value="Unassembled WGS sequence"/>
</dbReference>
<dbReference type="GO" id="GO:0030570">
    <property type="term" value="F:pectate lyase activity"/>
    <property type="evidence" value="ECO:0007669"/>
    <property type="project" value="UniProtKB-UniRule"/>
</dbReference>
<accession>A0A9P7Y9F6</accession>
<evidence type="ECO:0000313" key="13">
    <source>
        <dbReference type="Proteomes" id="UP000824998"/>
    </source>
</evidence>
<feature type="signal peptide" evidence="10">
    <location>
        <begin position="1"/>
        <end position="19"/>
    </location>
</feature>
<gene>
    <name evidence="12" type="ORF">BJ875DRAFT_522009</name>
</gene>
<dbReference type="OrthoDB" id="441042at2759"/>
<keyword evidence="7 10" id="KW-0106">Calcium</keyword>
<dbReference type="Pfam" id="PF03211">
    <property type="entry name" value="Pectate_lyase"/>
    <property type="match status" value="2"/>
</dbReference>
<comment type="subcellular location">
    <subcellularLocation>
        <location evidence="3 10">Secreted</location>
    </subcellularLocation>
</comment>
<dbReference type="EMBL" id="MU251731">
    <property type="protein sequence ID" value="KAG9229793.1"/>
    <property type="molecule type" value="Genomic_DNA"/>
</dbReference>
<feature type="compositionally biased region" description="Low complexity" evidence="11">
    <location>
        <begin position="62"/>
        <end position="96"/>
    </location>
</feature>
<evidence type="ECO:0000256" key="5">
    <source>
        <dbReference type="ARBA" id="ARBA00022525"/>
    </source>
</evidence>
<dbReference type="PANTHER" id="PTHR33407">
    <property type="entry name" value="PECTATE LYASE F-RELATED"/>
    <property type="match status" value="1"/>
</dbReference>
<dbReference type="InterPro" id="IPR004898">
    <property type="entry name" value="Pectate_lyase_PlyH/PlyE-like"/>
</dbReference>
<dbReference type="PANTHER" id="PTHR33407:SF9">
    <property type="entry name" value="PECTATE LYASE F-RELATED"/>
    <property type="match status" value="1"/>
</dbReference>
<dbReference type="InterPro" id="IPR011050">
    <property type="entry name" value="Pectin_lyase_fold/virulence"/>
</dbReference>
<comment type="caution">
    <text evidence="12">The sequence shown here is derived from an EMBL/GenBank/DDBJ whole genome shotgun (WGS) entry which is preliminary data.</text>
</comment>
<evidence type="ECO:0000256" key="6">
    <source>
        <dbReference type="ARBA" id="ARBA00022729"/>
    </source>
</evidence>